<sequence>MAAYNQLQREPASRDLFNNRITAMQDLENSLKDSAFIAIDTEHIAITSEKDRILHQVGLAHLQTLIQRDLAQTNITSLSNSKPYLNDFYTKNQIRALTPNINLEKEKQDQLIHLGGKGHASSPLSPLWLGATR</sequence>
<gene>
    <name evidence="1" type="ORF">PT974_12146</name>
</gene>
<evidence type="ECO:0000313" key="2">
    <source>
        <dbReference type="Proteomes" id="UP001338125"/>
    </source>
</evidence>
<name>A0ABR0S8A1_9HYPO</name>
<keyword evidence="2" id="KW-1185">Reference proteome</keyword>
<dbReference type="EMBL" id="JAVFKD010000016">
    <property type="protein sequence ID" value="KAK5988010.1"/>
    <property type="molecule type" value="Genomic_DNA"/>
</dbReference>
<accession>A0ABR0S8A1</accession>
<evidence type="ECO:0000313" key="1">
    <source>
        <dbReference type="EMBL" id="KAK5988010.1"/>
    </source>
</evidence>
<proteinExistence type="predicted"/>
<comment type="caution">
    <text evidence="1">The sequence shown here is derived from an EMBL/GenBank/DDBJ whole genome shotgun (WGS) entry which is preliminary data.</text>
</comment>
<organism evidence="1 2">
    <name type="scientific">Cladobotryum mycophilum</name>
    <dbReference type="NCBI Taxonomy" id="491253"/>
    <lineage>
        <taxon>Eukaryota</taxon>
        <taxon>Fungi</taxon>
        <taxon>Dikarya</taxon>
        <taxon>Ascomycota</taxon>
        <taxon>Pezizomycotina</taxon>
        <taxon>Sordariomycetes</taxon>
        <taxon>Hypocreomycetidae</taxon>
        <taxon>Hypocreales</taxon>
        <taxon>Hypocreaceae</taxon>
        <taxon>Cladobotryum</taxon>
    </lineage>
</organism>
<reference evidence="1 2" key="1">
    <citation type="submission" date="2024-01" db="EMBL/GenBank/DDBJ databases">
        <title>Complete genome of Cladobotryum mycophilum ATHUM6906.</title>
        <authorList>
            <person name="Christinaki A.C."/>
            <person name="Myridakis A.I."/>
            <person name="Kouvelis V.N."/>
        </authorList>
    </citation>
    <scope>NUCLEOTIDE SEQUENCE [LARGE SCALE GENOMIC DNA]</scope>
    <source>
        <strain evidence="1 2">ATHUM6906</strain>
    </source>
</reference>
<dbReference type="Proteomes" id="UP001338125">
    <property type="component" value="Unassembled WGS sequence"/>
</dbReference>
<protein>
    <submittedName>
        <fullName evidence="1">Uncharacterized protein</fullName>
    </submittedName>
</protein>